<dbReference type="GO" id="GO:0016051">
    <property type="term" value="P:carbohydrate biosynthetic process"/>
    <property type="evidence" value="ECO:0007669"/>
    <property type="project" value="InterPro"/>
</dbReference>
<evidence type="ECO:0000256" key="6">
    <source>
        <dbReference type="ARBA" id="ARBA00023034"/>
    </source>
</evidence>
<feature type="non-terminal residue" evidence="10">
    <location>
        <position position="107"/>
    </location>
</feature>
<evidence type="ECO:0000256" key="2">
    <source>
        <dbReference type="ARBA" id="ARBA00006339"/>
    </source>
</evidence>
<accession>A0A8S4QZ57</accession>
<gene>
    <name evidence="10" type="primary">jg26169</name>
    <name evidence="10" type="ORF">PAEG_LOCUS8102</name>
</gene>
<evidence type="ECO:0000256" key="1">
    <source>
        <dbReference type="ARBA" id="ARBA00004323"/>
    </source>
</evidence>
<dbReference type="PANTHER" id="PTHR12137">
    <property type="entry name" value="CARBOHYDRATE SULFOTRANSFERASE"/>
    <property type="match status" value="1"/>
</dbReference>
<evidence type="ECO:0000256" key="3">
    <source>
        <dbReference type="ARBA" id="ARBA00022679"/>
    </source>
</evidence>
<evidence type="ECO:0000256" key="8">
    <source>
        <dbReference type="ARBA" id="ARBA00023180"/>
    </source>
</evidence>
<evidence type="ECO:0000256" key="4">
    <source>
        <dbReference type="ARBA" id="ARBA00022692"/>
    </source>
</evidence>
<keyword evidence="4" id="KW-0812">Transmembrane</keyword>
<evidence type="ECO:0000256" key="7">
    <source>
        <dbReference type="ARBA" id="ARBA00023136"/>
    </source>
</evidence>
<keyword evidence="9" id="KW-0735">Signal-anchor</keyword>
<dbReference type="AlphaFoldDB" id="A0A8S4QZ57"/>
<evidence type="ECO:0000256" key="9">
    <source>
        <dbReference type="RuleBase" id="RU364020"/>
    </source>
</evidence>
<comment type="similarity">
    <text evidence="2 9">Belongs to the sulfotransferase 2 family.</text>
</comment>
<dbReference type="InterPro" id="IPR005331">
    <property type="entry name" value="Sulfotransferase"/>
</dbReference>
<evidence type="ECO:0000313" key="11">
    <source>
        <dbReference type="Proteomes" id="UP000838756"/>
    </source>
</evidence>
<evidence type="ECO:0000313" key="10">
    <source>
        <dbReference type="EMBL" id="CAH2227858.1"/>
    </source>
</evidence>
<comment type="subcellular location">
    <subcellularLocation>
        <location evidence="1 9">Golgi apparatus membrane</location>
        <topology evidence="1 9">Single-pass type II membrane protein</topology>
    </subcellularLocation>
</comment>
<evidence type="ECO:0000256" key="5">
    <source>
        <dbReference type="ARBA" id="ARBA00022989"/>
    </source>
</evidence>
<keyword evidence="3 9" id="KW-0808">Transferase</keyword>
<keyword evidence="6 9" id="KW-0333">Golgi apparatus</keyword>
<keyword evidence="8 9" id="KW-0325">Glycoprotein</keyword>
<reference evidence="10" key="1">
    <citation type="submission" date="2022-03" db="EMBL/GenBank/DDBJ databases">
        <authorList>
            <person name="Lindestad O."/>
        </authorList>
    </citation>
    <scope>NUCLEOTIDE SEQUENCE</scope>
</reference>
<keyword evidence="7" id="KW-0472">Membrane</keyword>
<proteinExistence type="inferred from homology"/>
<keyword evidence="9" id="KW-0119">Carbohydrate metabolism</keyword>
<comment type="caution">
    <text evidence="10">The sequence shown here is derived from an EMBL/GenBank/DDBJ whole genome shotgun (WGS) entry which is preliminary data.</text>
</comment>
<dbReference type="PANTHER" id="PTHR12137:SF54">
    <property type="entry name" value="CARBOHYDRATE SULFOTRANSFERASE"/>
    <property type="match status" value="1"/>
</dbReference>
<dbReference type="EC" id="2.8.2.-" evidence="9"/>
<organism evidence="10 11">
    <name type="scientific">Pararge aegeria aegeria</name>
    <dbReference type="NCBI Taxonomy" id="348720"/>
    <lineage>
        <taxon>Eukaryota</taxon>
        <taxon>Metazoa</taxon>
        <taxon>Ecdysozoa</taxon>
        <taxon>Arthropoda</taxon>
        <taxon>Hexapoda</taxon>
        <taxon>Insecta</taxon>
        <taxon>Pterygota</taxon>
        <taxon>Neoptera</taxon>
        <taxon>Endopterygota</taxon>
        <taxon>Lepidoptera</taxon>
        <taxon>Glossata</taxon>
        <taxon>Ditrysia</taxon>
        <taxon>Papilionoidea</taxon>
        <taxon>Nymphalidae</taxon>
        <taxon>Satyrinae</taxon>
        <taxon>Satyrini</taxon>
        <taxon>Parargina</taxon>
        <taxon>Pararge</taxon>
    </lineage>
</organism>
<keyword evidence="5" id="KW-1133">Transmembrane helix</keyword>
<dbReference type="GO" id="GO:0000139">
    <property type="term" value="C:Golgi membrane"/>
    <property type="evidence" value="ECO:0007669"/>
    <property type="project" value="UniProtKB-SubCell"/>
</dbReference>
<keyword evidence="11" id="KW-1185">Reference proteome</keyword>
<protein>
    <recommendedName>
        <fullName evidence="9">Carbohydrate sulfotransferase</fullName>
        <ecNumber evidence="9">2.8.2.-</ecNumber>
    </recommendedName>
</protein>
<dbReference type="Pfam" id="PF03567">
    <property type="entry name" value="Sulfotransfer_2"/>
    <property type="match status" value="1"/>
</dbReference>
<dbReference type="InterPro" id="IPR018011">
    <property type="entry name" value="Carb_sulfotrans_8-10"/>
</dbReference>
<dbReference type="EMBL" id="CAKXAJ010023514">
    <property type="protein sequence ID" value="CAH2227858.1"/>
    <property type="molecule type" value="Genomic_DNA"/>
</dbReference>
<name>A0A8S4QZ57_9NEOP</name>
<dbReference type="GO" id="GO:0008146">
    <property type="term" value="F:sulfotransferase activity"/>
    <property type="evidence" value="ECO:0007669"/>
    <property type="project" value="InterPro"/>
</dbReference>
<sequence length="107" mass="12375">DRVGRRIIKAFRENPSNESLEYGHDVTFKEFALFLTNNSKDLADIVNNEHWQPITTLCHPCLIKYTLVGRYGMMSARYQPVGQVSLSFEVNKCLQMYIPLQLLTSSY</sequence>
<dbReference type="Proteomes" id="UP000838756">
    <property type="component" value="Unassembled WGS sequence"/>
</dbReference>
<dbReference type="OrthoDB" id="2019940at2759"/>